<evidence type="ECO:0000313" key="2">
    <source>
        <dbReference type="EMBL" id="MFC4829088.1"/>
    </source>
</evidence>
<proteinExistence type="predicted"/>
<reference evidence="3" key="1">
    <citation type="journal article" date="2019" name="Int. J. Syst. Evol. Microbiol.">
        <title>The Global Catalogue of Microorganisms (GCM) 10K type strain sequencing project: providing services to taxonomists for standard genome sequencing and annotation.</title>
        <authorList>
            <consortium name="The Broad Institute Genomics Platform"/>
            <consortium name="The Broad Institute Genome Sequencing Center for Infectious Disease"/>
            <person name="Wu L."/>
            <person name="Ma J."/>
        </authorList>
    </citation>
    <scope>NUCLEOTIDE SEQUENCE [LARGE SCALE GENOMIC DNA]</scope>
    <source>
        <strain evidence="3">CGMCC 1.12192</strain>
    </source>
</reference>
<dbReference type="EMBL" id="JBHSJC010000001">
    <property type="protein sequence ID" value="MFC4829088.1"/>
    <property type="molecule type" value="Genomic_DNA"/>
</dbReference>
<feature type="region of interest" description="Disordered" evidence="1">
    <location>
        <begin position="1"/>
        <end position="26"/>
    </location>
</feature>
<keyword evidence="3" id="KW-1185">Reference proteome</keyword>
<evidence type="ECO:0008006" key="4">
    <source>
        <dbReference type="Google" id="ProtNLM"/>
    </source>
</evidence>
<accession>A0ABV9R5U6</accession>
<evidence type="ECO:0000313" key="3">
    <source>
        <dbReference type="Proteomes" id="UP001595960"/>
    </source>
</evidence>
<dbReference type="RefSeq" id="WP_239562608.1">
    <property type="nucleotide sequence ID" value="NZ_JAFBBW010000001.1"/>
</dbReference>
<feature type="compositionally biased region" description="Basic and acidic residues" evidence="1">
    <location>
        <begin position="1"/>
        <end position="22"/>
    </location>
</feature>
<evidence type="ECO:0000256" key="1">
    <source>
        <dbReference type="SAM" id="MobiDB-lite"/>
    </source>
</evidence>
<name>A0ABV9R5U6_9MICO</name>
<gene>
    <name evidence="2" type="ORF">ACFPER_09825</name>
</gene>
<protein>
    <recommendedName>
        <fullName evidence="4">DUF1330 domain-containing protein</fullName>
    </recommendedName>
</protein>
<comment type="caution">
    <text evidence="2">The sequence shown here is derived from an EMBL/GenBank/DDBJ whole genome shotgun (WGS) entry which is preliminary data.</text>
</comment>
<organism evidence="2 3">
    <name type="scientific">Agromyces aurantiacus</name>
    <dbReference type="NCBI Taxonomy" id="165814"/>
    <lineage>
        <taxon>Bacteria</taxon>
        <taxon>Bacillati</taxon>
        <taxon>Actinomycetota</taxon>
        <taxon>Actinomycetes</taxon>
        <taxon>Micrococcales</taxon>
        <taxon>Microbacteriaceae</taxon>
        <taxon>Agromyces</taxon>
    </lineage>
</organism>
<sequence>MRNDEHTRSEPEPRPERGREPEPSVAAAAPAGFTLCSLLWARPGLADELAVYEDRVLDLLPEHGIEVLHRARIDRGPDHPVEVHLYAVPSEASLEAYLADPRRLELAAERDRVVARTEVFRAAGA</sequence>
<dbReference type="Proteomes" id="UP001595960">
    <property type="component" value="Unassembled WGS sequence"/>
</dbReference>